<dbReference type="EMBL" id="CP004120">
    <property type="protein sequence ID" value="AGT43952.1"/>
    <property type="molecule type" value="Genomic_DNA"/>
</dbReference>
<sequence>MKLDLYIDKDGQKLRCGYTTGSCAAAAAKAAAIILKESSFNSLKKETKEGIIYSVKIDTPAGYILDLPVEKLQLSTLSENSAAAEKFQFTSSCKEPFAIAAVQKDAGDDPDSTDGIFIYAMVSARNDGIVNIAGGEGIGIITKKGLFGEVGEAAINPVPRKMIKDEVLKVLKTGCDVLIFSPEGKEIAKKTFNKNIGVEGGISIIGTKGIVYPMSEEAIKKTIYMEINGIAENRGTSDILLVPGNYGEKLAEELNLKIPAVKISNYAGDGLTYAYSKGFKNITLLGHIGKFAKLAIGIFNTHNRTADTRMEAFVYYLALKGVPLGVLKTVNSFLTAEECFNYLIEQNLQSVITEMERGAEERIKKYLKDEEVKIKVMIYSMKHSVCS</sequence>
<keyword evidence="7" id="KW-1185">Reference proteome</keyword>
<name>S5ZMY0_9SPIR</name>
<evidence type="ECO:0000256" key="5">
    <source>
        <dbReference type="HAMAP-Rule" id="MF_00787"/>
    </source>
</evidence>
<protein>
    <recommendedName>
        <fullName evidence="5">Cobalt-precorrin-5B C(1)-methyltransferase</fullName>
        <ecNumber evidence="5">2.1.1.195</ecNumber>
    </recommendedName>
    <alternativeName>
        <fullName evidence="5">Cobalt-precorrin-6A synthase</fullName>
    </alternativeName>
</protein>
<keyword evidence="2 5" id="KW-0489">Methyltransferase</keyword>
<evidence type="ECO:0000256" key="2">
    <source>
        <dbReference type="ARBA" id="ARBA00022603"/>
    </source>
</evidence>
<dbReference type="RefSeq" id="WP_020965251.1">
    <property type="nucleotide sequence ID" value="NC_022097.1"/>
</dbReference>
<dbReference type="UniPathway" id="UPA00148">
    <property type="reaction ID" value="UER00227"/>
</dbReference>
<dbReference type="OrthoDB" id="6439987at2"/>
<evidence type="ECO:0000256" key="3">
    <source>
        <dbReference type="ARBA" id="ARBA00022679"/>
    </source>
</evidence>
<keyword evidence="4 5" id="KW-0949">S-adenosyl-L-methionine</keyword>
<comment type="similarity">
    <text evidence="5">Belongs to the CbiD family.</text>
</comment>
<dbReference type="PATRIC" id="fig|1291379.3.peg.1443"/>
<dbReference type="GO" id="GO:0019251">
    <property type="term" value="P:anaerobic cobalamin biosynthetic process"/>
    <property type="evidence" value="ECO:0007669"/>
    <property type="project" value="UniProtKB-UniRule"/>
</dbReference>
<evidence type="ECO:0000313" key="7">
    <source>
        <dbReference type="Proteomes" id="UP000015620"/>
    </source>
</evidence>
<dbReference type="EC" id="2.1.1.195" evidence="5"/>
<keyword evidence="1 5" id="KW-0169">Cobalamin biosynthesis</keyword>
<dbReference type="KEGG" id="tped:TPE_1457"/>
<dbReference type="HAMAP" id="MF_00787">
    <property type="entry name" value="CbiD"/>
    <property type="match status" value="1"/>
</dbReference>
<accession>S5ZMY0</accession>
<dbReference type="HOGENOM" id="CLU_041273_1_0_12"/>
<dbReference type="STRING" id="1291379.TPE_1457"/>
<dbReference type="Pfam" id="PF01888">
    <property type="entry name" value="CbiD"/>
    <property type="match status" value="1"/>
</dbReference>
<gene>
    <name evidence="5 6" type="primary">cbiD</name>
    <name evidence="6" type="ORF">TPE_1457</name>
</gene>
<dbReference type="PANTHER" id="PTHR35863:SF1">
    <property type="entry name" value="COBALT-PRECORRIN-5B C(1)-METHYLTRANSFERASE"/>
    <property type="match status" value="1"/>
</dbReference>
<dbReference type="Gene3D" id="3.30.2110.10">
    <property type="entry name" value="CbiD-like"/>
    <property type="match status" value="1"/>
</dbReference>
<evidence type="ECO:0000256" key="1">
    <source>
        <dbReference type="ARBA" id="ARBA00022573"/>
    </source>
</evidence>
<dbReference type="InterPro" id="IPR002748">
    <property type="entry name" value="CbiD"/>
</dbReference>
<comment type="pathway">
    <text evidence="5">Cofactor biosynthesis; adenosylcobalamin biosynthesis; cob(II)yrinate a,c-diamide from sirohydrochlorin (anaerobic route): step 6/10.</text>
</comment>
<evidence type="ECO:0000313" key="6">
    <source>
        <dbReference type="EMBL" id="AGT43952.1"/>
    </source>
</evidence>
<comment type="catalytic activity">
    <reaction evidence="5">
        <text>Co-precorrin-5B + S-adenosyl-L-methionine = Co-precorrin-6A + S-adenosyl-L-homocysteine</text>
        <dbReference type="Rhea" id="RHEA:26285"/>
        <dbReference type="ChEBI" id="CHEBI:57856"/>
        <dbReference type="ChEBI" id="CHEBI:59789"/>
        <dbReference type="ChEBI" id="CHEBI:60063"/>
        <dbReference type="ChEBI" id="CHEBI:60064"/>
        <dbReference type="EC" id="2.1.1.195"/>
    </reaction>
</comment>
<dbReference type="GO" id="GO:0043780">
    <property type="term" value="F:cobalt-precorrin-5B C1-methyltransferase activity"/>
    <property type="evidence" value="ECO:0007669"/>
    <property type="project" value="RHEA"/>
</dbReference>
<dbReference type="AlphaFoldDB" id="S5ZMY0"/>
<dbReference type="PIRSF" id="PIRSF026782">
    <property type="entry name" value="CbiD"/>
    <property type="match status" value="1"/>
</dbReference>
<dbReference type="Proteomes" id="UP000015620">
    <property type="component" value="Chromosome"/>
</dbReference>
<dbReference type="NCBIfam" id="TIGR00312">
    <property type="entry name" value="cbiD"/>
    <property type="match status" value="1"/>
</dbReference>
<dbReference type="PANTHER" id="PTHR35863">
    <property type="entry name" value="COBALT-PRECORRIN-5B C(1)-METHYLTRANSFERASE"/>
    <property type="match status" value="1"/>
</dbReference>
<proteinExistence type="inferred from homology"/>
<dbReference type="GO" id="GO:0032259">
    <property type="term" value="P:methylation"/>
    <property type="evidence" value="ECO:0007669"/>
    <property type="project" value="UniProtKB-KW"/>
</dbReference>
<dbReference type="SUPFAM" id="SSF111342">
    <property type="entry name" value="CbiD-like"/>
    <property type="match status" value="1"/>
</dbReference>
<keyword evidence="3 5" id="KW-0808">Transferase</keyword>
<dbReference type="GeneID" id="301090020"/>
<reference evidence="6 7" key="1">
    <citation type="journal article" date="2013" name="PLoS ONE">
        <title>Genome-Wide Relatedness of Treponema pedis, from Gingiva and Necrotic Skin Lesions of Pigs, with the Human Oral Pathogen Treponema denticola.</title>
        <authorList>
            <person name="Svartstrom O."/>
            <person name="Mushtaq M."/>
            <person name="Pringle M."/>
            <person name="Segerman B."/>
        </authorList>
    </citation>
    <scope>NUCLEOTIDE SEQUENCE [LARGE SCALE GENOMIC DNA]</scope>
    <source>
        <strain evidence="6">T A4</strain>
    </source>
</reference>
<dbReference type="InterPro" id="IPR036074">
    <property type="entry name" value="CbiD_sf"/>
</dbReference>
<organism evidence="6 7">
    <name type="scientific">Treponema pedis str. T A4</name>
    <dbReference type="NCBI Taxonomy" id="1291379"/>
    <lineage>
        <taxon>Bacteria</taxon>
        <taxon>Pseudomonadati</taxon>
        <taxon>Spirochaetota</taxon>
        <taxon>Spirochaetia</taxon>
        <taxon>Spirochaetales</taxon>
        <taxon>Treponemataceae</taxon>
        <taxon>Treponema</taxon>
    </lineage>
</organism>
<evidence type="ECO:0000256" key="4">
    <source>
        <dbReference type="ARBA" id="ARBA00022691"/>
    </source>
</evidence>
<comment type="function">
    <text evidence="5">Catalyzes the methylation of C-1 in cobalt-precorrin-5B to form cobalt-precorrin-6A.</text>
</comment>